<evidence type="ECO:0000313" key="2">
    <source>
        <dbReference type="Proteomes" id="UP000824260"/>
    </source>
</evidence>
<reference evidence="1" key="1">
    <citation type="submission" date="2020-10" db="EMBL/GenBank/DDBJ databases">
        <authorList>
            <person name="Gilroy R."/>
        </authorList>
    </citation>
    <scope>NUCLEOTIDE SEQUENCE</scope>
    <source>
        <strain evidence="1">ChiSjej6B24-2974</strain>
    </source>
</reference>
<organism evidence="1 2">
    <name type="scientific">Candidatus Pullichristensenella stercorigallinarum</name>
    <dbReference type="NCBI Taxonomy" id="2840909"/>
    <lineage>
        <taxon>Bacteria</taxon>
        <taxon>Bacillati</taxon>
        <taxon>Bacillota</taxon>
        <taxon>Clostridia</taxon>
        <taxon>Candidatus Pullichristensenella</taxon>
    </lineage>
</organism>
<protein>
    <submittedName>
        <fullName evidence="1">Uncharacterized protein</fullName>
    </submittedName>
</protein>
<gene>
    <name evidence="1" type="ORF">IAA52_13810</name>
</gene>
<feature type="non-terminal residue" evidence="1">
    <location>
        <position position="117"/>
    </location>
</feature>
<accession>A0A9D0ZPQ7</accession>
<evidence type="ECO:0000313" key="1">
    <source>
        <dbReference type="EMBL" id="HIQ84161.1"/>
    </source>
</evidence>
<dbReference type="Proteomes" id="UP000824260">
    <property type="component" value="Unassembled WGS sequence"/>
</dbReference>
<proteinExistence type="predicted"/>
<name>A0A9D0ZPQ7_9FIRM</name>
<reference evidence="1" key="2">
    <citation type="journal article" date="2021" name="PeerJ">
        <title>Extensive microbial diversity within the chicken gut microbiome revealed by metagenomics and culture.</title>
        <authorList>
            <person name="Gilroy R."/>
            <person name="Ravi A."/>
            <person name="Getino M."/>
            <person name="Pursley I."/>
            <person name="Horton D.L."/>
            <person name="Alikhan N.F."/>
            <person name="Baker D."/>
            <person name="Gharbi K."/>
            <person name="Hall N."/>
            <person name="Watson M."/>
            <person name="Adriaenssens E.M."/>
            <person name="Foster-Nyarko E."/>
            <person name="Jarju S."/>
            <person name="Secka A."/>
            <person name="Antonio M."/>
            <person name="Oren A."/>
            <person name="Chaudhuri R.R."/>
            <person name="La Ragione R."/>
            <person name="Hildebrand F."/>
            <person name="Pallen M.J."/>
        </authorList>
    </citation>
    <scope>NUCLEOTIDE SEQUENCE</scope>
    <source>
        <strain evidence="1">ChiSjej6B24-2974</strain>
    </source>
</reference>
<dbReference type="EMBL" id="DVFZ01000129">
    <property type="protein sequence ID" value="HIQ84161.1"/>
    <property type="molecule type" value="Genomic_DNA"/>
</dbReference>
<comment type="caution">
    <text evidence="1">The sequence shown here is derived from an EMBL/GenBank/DDBJ whole genome shotgun (WGS) entry which is preliminary data.</text>
</comment>
<sequence>MRFSENRKLATLVLIVCIVASIVLFGGGGLRNERYDILQVFSDGTDTSLSVRHSMEAYLLRCSERANALAEQGVLLGADEALVESVRTAAAAVAEGGEDLDARHAAYQELLTAVESL</sequence>
<dbReference type="AlphaFoldDB" id="A0A9D0ZPQ7"/>